<keyword evidence="14" id="KW-0289">Folate biosynthesis</keyword>
<evidence type="ECO:0000256" key="8">
    <source>
        <dbReference type="ARBA" id="ARBA00019357"/>
    </source>
</evidence>
<dbReference type="GO" id="GO:0046872">
    <property type="term" value="F:metal ion binding"/>
    <property type="evidence" value="ECO:0007669"/>
    <property type="project" value="UniProtKB-KW"/>
</dbReference>
<dbReference type="PANTHER" id="PTHR11136">
    <property type="entry name" value="FOLYLPOLYGLUTAMATE SYNTHASE-RELATED"/>
    <property type="match status" value="1"/>
</dbReference>
<evidence type="ECO:0000256" key="6">
    <source>
        <dbReference type="ARBA" id="ARBA00013023"/>
    </source>
</evidence>
<keyword evidence="13" id="KW-0460">Magnesium</keyword>
<evidence type="ECO:0000256" key="3">
    <source>
        <dbReference type="ARBA" id="ARBA00004799"/>
    </source>
</evidence>
<dbReference type="SUPFAM" id="SSF53623">
    <property type="entry name" value="MurD-like peptide ligases, catalytic domain"/>
    <property type="match status" value="1"/>
</dbReference>
<evidence type="ECO:0000256" key="1">
    <source>
        <dbReference type="ARBA" id="ARBA00001946"/>
    </source>
</evidence>
<keyword evidence="12" id="KW-0067">ATP-binding</keyword>
<dbReference type="EC" id="6.3.2.17" evidence="7"/>
<feature type="domain" description="Mur ligase central" evidence="23">
    <location>
        <begin position="60"/>
        <end position="302"/>
    </location>
</feature>
<accession>A0A5K7X4F1</accession>
<evidence type="ECO:0000313" key="25">
    <source>
        <dbReference type="Proteomes" id="UP000326837"/>
    </source>
</evidence>
<evidence type="ECO:0000256" key="16">
    <source>
        <dbReference type="ARBA" id="ARBA00030592"/>
    </source>
</evidence>
<dbReference type="PIRSF" id="PIRSF001563">
    <property type="entry name" value="Folylpolyglu_synth"/>
    <property type="match status" value="1"/>
</dbReference>
<name>A0A5K7X4F1_9BACT</name>
<comment type="catalytic activity">
    <reaction evidence="20">
        <text>(6R)-5,10-methylenetetrahydrofolyl-(gamma-L-Glu)(n) + L-glutamate + ATP = (6R)-5,10-methylenetetrahydrofolyl-(gamma-L-Glu)(n+1) + ADP + phosphate + H(+)</text>
        <dbReference type="Rhea" id="RHEA:51912"/>
        <dbReference type="Rhea" id="RHEA-COMP:13257"/>
        <dbReference type="Rhea" id="RHEA-COMP:13258"/>
        <dbReference type="ChEBI" id="CHEBI:15378"/>
        <dbReference type="ChEBI" id="CHEBI:29985"/>
        <dbReference type="ChEBI" id="CHEBI:30616"/>
        <dbReference type="ChEBI" id="CHEBI:43474"/>
        <dbReference type="ChEBI" id="CHEBI:136572"/>
        <dbReference type="ChEBI" id="CHEBI:456216"/>
        <dbReference type="EC" id="6.3.2.17"/>
    </reaction>
</comment>
<evidence type="ECO:0000256" key="4">
    <source>
        <dbReference type="ARBA" id="ARBA00005150"/>
    </source>
</evidence>
<comment type="pathway">
    <text evidence="4">Cofactor biosynthesis; tetrahydrofolylpolyglutamate biosynthesis.</text>
</comment>
<evidence type="ECO:0000259" key="23">
    <source>
        <dbReference type="Pfam" id="PF08245"/>
    </source>
</evidence>
<dbReference type="Proteomes" id="UP000326837">
    <property type="component" value="Chromosome"/>
</dbReference>
<dbReference type="InterPro" id="IPR036615">
    <property type="entry name" value="Mur_ligase_C_dom_sf"/>
</dbReference>
<evidence type="ECO:0000256" key="13">
    <source>
        <dbReference type="ARBA" id="ARBA00022842"/>
    </source>
</evidence>
<evidence type="ECO:0000256" key="17">
    <source>
        <dbReference type="ARBA" id="ARBA00032510"/>
    </source>
</evidence>
<evidence type="ECO:0000256" key="21">
    <source>
        <dbReference type="ARBA" id="ARBA00049161"/>
    </source>
</evidence>
<keyword evidence="9 24" id="KW-0436">Ligase</keyword>
<keyword evidence="11" id="KW-0547">Nucleotide-binding</keyword>
<gene>
    <name evidence="24" type="ORF">PLANPX_1032</name>
</gene>
<comment type="cofactor">
    <cofactor evidence="1">
        <name>Mg(2+)</name>
        <dbReference type="ChEBI" id="CHEBI:18420"/>
    </cofactor>
</comment>
<dbReference type="PANTHER" id="PTHR11136:SF0">
    <property type="entry name" value="DIHYDROFOLATE SYNTHETASE-RELATED"/>
    <property type="match status" value="1"/>
</dbReference>
<evidence type="ECO:0000256" key="2">
    <source>
        <dbReference type="ARBA" id="ARBA00002714"/>
    </source>
</evidence>
<sequence>MPHAAPSDRHAAALDFLLGRINYERVAVLPYGDRHLKLDRMRTLLNRLGNPDAGLPIVHVAGTKGKGSTSAIIASILQAAGYDVGVYSSPHLERLEERFAINGIPCSAEELVLLVDRLRPIVQQMDDAATAANDPTLSPTFFELTTALALMYFADRRVDAVVLEVGLGGRLDSTNVCQPAVTVITSISLDHTKQLGDTTAKIAAEKGGIIKHGVPVVLGQLDDSARDVILEIARHHGARVIDARRDFSHAYRAPHEVDAQAEAGEVDFTATLGDERFELAGAKLRMLGEHQAANAAVAIATALELRRQGWRISTDAMRAGLAEASLPGRIEVIGRRPTVVLDVAHNVASVAALVESLRESFAARERVLVFAASKDKDAPGMVRILAPYFQRIIATEYQENPRAIPVEQIAQWLREEKERLGLPADDQHVKACRLPIDAWRQALEWTKPDQLLCITGSFFIAAELRGLATAAAEAAATA</sequence>
<evidence type="ECO:0000256" key="15">
    <source>
        <dbReference type="ARBA" id="ARBA00030048"/>
    </source>
</evidence>
<comment type="catalytic activity">
    <reaction evidence="21">
        <text>7,8-dihydropteroate + L-glutamate + ATP = 7,8-dihydrofolate + ADP + phosphate + H(+)</text>
        <dbReference type="Rhea" id="RHEA:23584"/>
        <dbReference type="ChEBI" id="CHEBI:15378"/>
        <dbReference type="ChEBI" id="CHEBI:17839"/>
        <dbReference type="ChEBI" id="CHEBI:29985"/>
        <dbReference type="ChEBI" id="CHEBI:30616"/>
        <dbReference type="ChEBI" id="CHEBI:43474"/>
        <dbReference type="ChEBI" id="CHEBI:57451"/>
        <dbReference type="ChEBI" id="CHEBI:456216"/>
        <dbReference type="EC" id="6.3.2.12"/>
    </reaction>
</comment>
<dbReference type="PROSITE" id="PS01011">
    <property type="entry name" value="FOLYLPOLYGLU_SYNT_1"/>
    <property type="match status" value="1"/>
</dbReference>
<organism evidence="24 25">
    <name type="scientific">Lacipirellula parvula</name>
    <dbReference type="NCBI Taxonomy" id="2650471"/>
    <lineage>
        <taxon>Bacteria</taxon>
        <taxon>Pseudomonadati</taxon>
        <taxon>Planctomycetota</taxon>
        <taxon>Planctomycetia</taxon>
        <taxon>Pirellulales</taxon>
        <taxon>Lacipirellulaceae</taxon>
        <taxon>Lacipirellula</taxon>
    </lineage>
</organism>
<feature type="domain" description="Mur ligase C-terminal" evidence="22">
    <location>
        <begin position="328"/>
        <end position="458"/>
    </location>
</feature>
<evidence type="ECO:0000256" key="12">
    <source>
        <dbReference type="ARBA" id="ARBA00022840"/>
    </source>
</evidence>
<dbReference type="AlphaFoldDB" id="A0A5K7X4F1"/>
<dbReference type="KEGG" id="lpav:PLANPX_1032"/>
<dbReference type="InterPro" id="IPR036565">
    <property type="entry name" value="Mur-like_cat_sf"/>
</dbReference>
<dbReference type="InterPro" id="IPR004101">
    <property type="entry name" value="Mur_ligase_C"/>
</dbReference>
<dbReference type="GO" id="GO:0004326">
    <property type="term" value="F:tetrahydrofolylpolyglutamate synthase activity"/>
    <property type="evidence" value="ECO:0007669"/>
    <property type="project" value="UniProtKB-EC"/>
</dbReference>
<protein>
    <recommendedName>
        <fullName evidence="8">Dihydrofolate synthase/folylpolyglutamate synthase</fullName>
        <ecNumber evidence="6">6.3.2.12</ecNumber>
        <ecNumber evidence="7">6.3.2.17</ecNumber>
    </recommendedName>
    <alternativeName>
        <fullName evidence="17">Folylpoly-gamma-glutamate synthetase-dihydrofolate synthetase</fullName>
    </alternativeName>
    <alternativeName>
        <fullName evidence="15">Folylpolyglutamate synthetase</fullName>
    </alternativeName>
    <alternativeName>
        <fullName evidence="16">Tetrahydrofolylpolyglutamate synthase</fullName>
    </alternativeName>
</protein>
<dbReference type="Gene3D" id="3.90.190.20">
    <property type="entry name" value="Mur ligase, C-terminal domain"/>
    <property type="match status" value="1"/>
</dbReference>
<reference evidence="25" key="1">
    <citation type="submission" date="2019-10" db="EMBL/GenBank/DDBJ databases">
        <title>Lacipirellula parvula gen. nov., sp. nov., representing a lineage of planctomycetes widespread in freshwater anoxic habitats, and description of the family Lacipirellulaceae.</title>
        <authorList>
            <person name="Dedysh S.N."/>
            <person name="Kulichevskaya I.S."/>
            <person name="Beletsky A.V."/>
            <person name="Rakitin A.L."/>
            <person name="Mardanov A.V."/>
            <person name="Ivanova A.A."/>
            <person name="Saltykova V.X."/>
            <person name="Rijpstra W.I.C."/>
            <person name="Sinninghe Damste J.S."/>
            <person name="Ravin N.V."/>
        </authorList>
    </citation>
    <scope>NUCLEOTIDE SEQUENCE [LARGE SCALE GENOMIC DNA]</scope>
    <source>
        <strain evidence="25">PX69</strain>
    </source>
</reference>
<evidence type="ECO:0000256" key="7">
    <source>
        <dbReference type="ARBA" id="ARBA00013025"/>
    </source>
</evidence>
<comment type="similarity">
    <text evidence="5">Belongs to the folylpolyglutamate synthase family.</text>
</comment>
<dbReference type="GO" id="GO:0046656">
    <property type="term" value="P:folic acid biosynthetic process"/>
    <property type="evidence" value="ECO:0007669"/>
    <property type="project" value="UniProtKB-KW"/>
</dbReference>
<comment type="catalytic activity">
    <reaction evidence="18">
        <text>(6S)-5,6,7,8-tetrahydrofolyl-(gamma-L-Glu)(n) + L-glutamate + ATP = (6S)-5,6,7,8-tetrahydrofolyl-(gamma-L-Glu)(n+1) + ADP + phosphate + H(+)</text>
        <dbReference type="Rhea" id="RHEA:10580"/>
        <dbReference type="Rhea" id="RHEA-COMP:14738"/>
        <dbReference type="Rhea" id="RHEA-COMP:14740"/>
        <dbReference type="ChEBI" id="CHEBI:15378"/>
        <dbReference type="ChEBI" id="CHEBI:29985"/>
        <dbReference type="ChEBI" id="CHEBI:30616"/>
        <dbReference type="ChEBI" id="CHEBI:43474"/>
        <dbReference type="ChEBI" id="CHEBI:141005"/>
        <dbReference type="ChEBI" id="CHEBI:456216"/>
        <dbReference type="EC" id="6.3.2.17"/>
    </reaction>
</comment>
<dbReference type="SUPFAM" id="SSF53244">
    <property type="entry name" value="MurD-like peptide ligases, peptide-binding domain"/>
    <property type="match status" value="1"/>
</dbReference>
<keyword evidence="25" id="KW-1185">Reference proteome</keyword>
<dbReference type="NCBIfam" id="TIGR01499">
    <property type="entry name" value="folC"/>
    <property type="match status" value="1"/>
</dbReference>
<evidence type="ECO:0000259" key="22">
    <source>
        <dbReference type="Pfam" id="PF02875"/>
    </source>
</evidence>
<comment type="pathway">
    <text evidence="3">Cofactor biosynthesis; tetrahydrofolate biosynthesis; 7,8-dihydrofolate from 2-amino-4-hydroxy-6-hydroxymethyl-7,8-dihydropteridine diphosphate and 4-aminobenzoate: step 2/2.</text>
</comment>
<dbReference type="GO" id="GO:0005524">
    <property type="term" value="F:ATP binding"/>
    <property type="evidence" value="ECO:0007669"/>
    <property type="project" value="UniProtKB-KW"/>
</dbReference>
<proteinExistence type="inferred from homology"/>
<dbReference type="Pfam" id="PF02875">
    <property type="entry name" value="Mur_ligase_C"/>
    <property type="match status" value="1"/>
</dbReference>
<dbReference type="Pfam" id="PF08245">
    <property type="entry name" value="Mur_ligase_M"/>
    <property type="match status" value="1"/>
</dbReference>
<comment type="function">
    <text evidence="2">Functions in two distinct reactions of the de novo folate biosynthetic pathway. Catalyzes the addition of a glutamate residue to dihydropteroate (7,8-dihydropteroate or H2Pte) to form dihydrofolate (7,8-dihydrofolate monoglutamate or H2Pte-Glu). Also catalyzes successive additions of L-glutamate to tetrahydrofolate or 10-formyltetrahydrofolate or 5,10-methylenetetrahydrofolate, leading to folylpolyglutamate derivatives.</text>
</comment>
<dbReference type="RefSeq" id="WP_152097571.1">
    <property type="nucleotide sequence ID" value="NZ_AP021861.1"/>
</dbReference>
<evidence type="ECO:0000256" key="5">
    <source>
        <dbReference type="ARBA" id="ARBA00008276"/>
    </source>
</evidence>
<evidence type="ECO:0000313" key="24">
    <source>
        <dbReference type="EMBL" id="BBO31420.1"/>
    </source>
</evidence>
<dbReference type="EMBL" id="AP021861">
    <property type="protein sequence ID" value="BBO31420.1"/>
    <property type="molecule type" value="Genomic_DNA"/>
</dbReference>
<dbReference type="InterPro" id="IPR018109">
    <property type="entry name" value="Folylpolyglutamate_synth_CS"/>
</dbReference>
<keyword evidence="10" id="KW-0479">Metal-binding</keyword>
<evidence type="ECO:0000256" key="19">
    <source>
        <dbReference type="ARBA" id="ARBA00047808"/>
    </source>
</evidence>
<evidence type="ECO:0000256" key="20">
    <source>
        <dbReference type="ARBA" id="ARBA00049035"/>
    </source>
</evidence>
<dbReference type="InterPro" id="IPR013221">
    <property type="entry name" value="Mur_ligase_cen"/>
</dbReference>
<comment type="catalytic activity">
    <reaction evidence="19">
        <text>10-formyltetrahydrofolyl-(gamma-L-Glu)(n) + L-glutamate + ATP = 10-formyltetrahydrofolyl-(gamma-L-Glu)(n+1) + ADP + phosphate + H(+)</text>
        <dbReference type="Rhea" id="RHEA:51904"/>
        <dbReference type="Rhea" id="RHEA-COMP:13088"/>
        <dbReference type="Rhea" id="RHEA-COMP:14300"/>
        <dbReference type="ChEBI" id="CHEBI:15378"/>
        <dbReference type="ChEBI" id="CHEBI:29985"/>
        <dbReference type="ChEBI" id="CHEBI:30616"/>
        <dbReference type="ChEBI" id="CHEBI:43474"/>
        <dbReference type="ChEBI" id="CHEBI:134413"/>
        <dbReference type="ChEBI" id="CHEBI:456216"/>
        <dbReference type="EC" id="6.3.2.17"/>
    </reaction>
</comment>
<dbReference type="Gene3D" id="3.40.1190.10">
    <property type="entry name" value="Mur-like, catalytic domain"/>
    <property type="match status" value="1"/>
</dbReference>
<evidence type="ECO:0000256" key="10">
    <source>
        <dbReference type="ARBA" id="ARBA00022723"/>
    </source>
</evidence>
<evidence type="ECO:0000256" key="14">
    <source>
        <dbReference type="ARBA" id="ARBA00022909"/>
    </source>
</evidence>
<dbReference type="InterPro" id="IPR001645">
    <property type="entry name" value="Folylpolyglutamate_synth"/>
</dbReference>
<evidence type="ECO:0000256" key="18">
    <source>
        <dbReference type="ARBA" id="ARBA00047493"/>
    </source>
</evidence>
<dbReference type="EC" id="6.3.2.12" evidence="6"/>
<dbReference type="GO" id="GO:0008841">
    <property type="term" value="F:dihydrofolate synthase activity"/>
    <property type="evidence" value="ECO:0007669"/>
    <property type="project" value="UniProtKB-EC"/>
</dbReference>
<dbReference type="GO" id="GO:0005737">
    <property type="term" value="C:cytoplasm"/>
    <property type="evidence" value="ECO:0007669"/>
    <property type="project" value="TreeGrafter"/>
</dbReference>
<dbReference type="FunFam" id="3.40.1190.10:FF:000011">
    <property type="entry name" value="Folylpolyglutamate synthase/dihydrofolate synthase"/>
    <property type="match status" value="1"/>
</dbReference>
<evidence type="ECO:0000256" key="11">
    <source>
        <dbReference type="ARBA" id="ARBA00022741"/>
    </source>
</evidence>
<evidence type="ECO:0000256" key="9">
    <source>
        <dbReference type="ARBA" id="ARBA00022598"/>
    </source>
</evidence>